<evidence type="ECO:0000313" key="6">
    <source>
        <dbReference type="EMBL" id="KAG2482203.1"/>
    </source>
</evidence>
<feature type="region of interest" description="Disordered" evidence="3">
    <location>
        <begin position="407"/>
        <end position="484"/>
    </location>
</feature>
<dbReference type="InterPro" id="IPR000073">
    <property type="entry name" value="AB_hydrolase_1"/>
</dbReference>
<name>A0A836BP28_9CHLO</name>
<feature type="compositionally biased region" description="Low complexity" evidence="3">
    <location>
        <begin position="407"/>
        <end position="418"/>
    </location>
</feature>
<dbReference type="PANTHER" id="PTHR11005">
    <property type="entry name" value="LYSOSOMAL ACID LIPASE-RELATED"/>
    <property type="match status" value="1"/>
</dbReference>
<protein>
    <submittedName>
        <fullName evidence="6">Uncharacterized protein</fullName>
    </submittedName>
</protein>
<dbReference type="InterPro" id="IPR006693">
    <property type="entry name" value="AB_hydrolase_lipase"/>
</dbReference>
<keyword evidence="7" id="KW-1185">Reference proteome</keyword>
<feature type="compositionally biased region" description="Basic and acidic residues" evidence="3">
    <location>
        <begin position="459"/>
        <end position="477"/>
    </location>
</feature>
<organism evidence="6 7">
    <name type="scientific">Edaphochlamys debaryana</name>
    <dbReference type="NCBI Taxonomy" id="47281"/>
    <lineage>
        <taxon>Eukaryota</taxon>
        <taxon>Viridiplantae</taxon>
        <taxon>Chlorophyta</taxon>
        <taxon>core chlorophytes</taxon>
        <taxon>Chlorophyceae</taxon>
        <taxon>CS clade</taxon>
        <taxon>Chlamydomonadales</taxon>
        <taxon>Chlamydomonadales incertae sedis</taxon>
        <taxon>Edaphochlamys</taxon>
    </lineage>
</organism>
<feature type="region of interest" description="Disordered" evidence="3">
    <location>
        <begin position="124"/>
        <end position="159"/>
    </location>
</feature>
<feature type="compositionally biased region" description="Gly residues" evidence="3">
    <location>
        <begin position="128"/>
        <end position="139"/>
    </location>
</feature>
<dbReference type="Pfam" id="PF00561">
    <property type="entry name" value="Abhydrolase_1"/>
    <property type="match status" value="1"/>
</dbReference>
<dbReference type="InterPro" id="IPR029058">
    <property type="entry name" value="AB_hydrolase_fold"/>
</dbReference>
<reference evidence="6" key="1">
    <citation type="journal article" date="2020" name="bioRxiv">
        <title>Comparative genomics of Chlamydomonas.</title>
        <authorList>
            <person name="Craig R.J."/>
            <person name="Hasan A.R."/>
            <person name="Ness R.W."/>
            <person name="Keightley P.D."/>
        </authorList>
    </citation>
    <scope>NUCLEOTIDE SEQUENCE</scope>
    <source>
        <strain evidence="6">CCAP 11/70</strain>
    </source>
</reference>
<dbReference type="Gene3D" id="3.40.50.1820">
    <property type="entry name" value="alpha/beta hydrolase"/>
    <property type="match status" value="2"/>
</dbReference>
<evidence type="ECO:0000313" key="7">
    <source>
        <dbReference type="Proteomes" id="UP000612055"/>
    </source>
</evidence>
<dbReference type="Proteomes" id="UP000612055">
    <property type="component" value="Unassembled WGS sequence"/>
</dbReference>
<evidence type="ECO:0000256" key="1">
    <source>
        <dbReference type="ARBA" id="ARBA00022963"/>
    </source>
</evidence>
<dbReference type="Pfam" id="PF04083">
    <property type="entry name" value="Abhydro_lipase"/>
    <property type="match status" value="1"/>
</dbReference>
<evidence type="ECO:0000259" key="4">
    <source>
        <dbReference type="Pfam" id="PF00561"/>
    </source>
</evidence>
<keyword evidence="2" id="KW-0443">Lipid metabolism</keyword>
<dbReference type="SUPFAM" id="SSF53474">
    <property type="entry name" value="alpha/beta-Hydrolases"/>
    <property type="match status" value="1"/>
</dbReference>
<evidence type="ECO:0000256" key="2">
    <source>
        <dbReference type="ARBA" id="ARBA00023098"/>
    </source>
</evidence>
<feature type="compositionally biased region" description="Gly residues" evidence="3">
    <location>
        <begin position="146"/>
        <end position="159"/>
    </location>
</feature>
<sequence length="562" mass="57712">MAPLGVAQASSALASLALRPAHLFVALVAFLAVQLTYWPDVLFTDLATSGAQLARALRREPPRPPAAAGAPREDLYAVFAALVAPHGYALQEHFVTTEDGYVLRLFRMANTSFLPGGSFPPAPAGGSNASGGVGGGSGGSSRSSGTPGGGGKGVGSGGGGGGGVPALRVAFLQHPLMGSAVDWVVMGPGRSVAFLLADRGYDVWLTNVRGNRFSRNHTSLDPDSPEDAPRFWGYSFDHHIAYDLLAALEHVGGATGAERVAVVAYSQGTTIILGALSAHPSIAARVSAAALLAPVAFVGGMTSPVFRAMAVLRMERLFRLLGMHEYGPHLPHFAALSAAFCGAFPAPCTAYLTLLSPNANIDPALMPSIMTFLPSGTSSVNMQHWGQLVRSPNATRLARFDFGTDCGPTSTTATSPSGAGAGGGEAGDPALADNETGDAGGSGGSAERAPHLSAGLPLTRDRAPSRAGGDGDGRPRCNQDAYGGSTVPPEYPLASVSTPLALFTGGHDSLGDPADSQRLLQVLRAPVLHHHTPEYGHLDFGVGADVAQRVYPVLLDFLDAHP</sequence>
<accession>A0A836BP28</accession>
<dbReference type="EMBL" id="JAEHOE010000245">
    <property type="protein sequence ID" value="KAG2482203.1"/>
    <property type="molecule type" value="Genomic_DNA"/>
</dbReference>
<dbReference type="OrthoDB" id="9974421at2759"/>
<proteinExistence type="predicted"/>
<gene>
    <name evidence="6" type="ORF">HYH03_018848</name>
</gene>
<feature type="domain" description="Partial AB-hydrolase lipase" evidence="5">
    <location>
        <begin position="81"/>
        <end position="110"/>
    </location>
</feature>
<comment type="caution">
    <text evidence="6">The sequence shown here is derived from an EMBL/GenBank/DDBJ whole genome shotgun (WGS) entry which is preliminary data.</text>
</comment>
<evidence type="ECO:0000259" key="5">
    <source>
        <dbReference type="Pfam" id="PF04083"/>
    </source>
</evidence>
<keyword evidence="1" id="KW-0442">Lipid degradation</keyword>
<dbReference type="AlphaFoldDB" id="A0A836BP28"/>
<feature type="domain" description="AB hydrolase-1" evidence="4">
    <location>
        <begin position="194"/>
        <end position="294"/>
    </location>
</feature>
<evidence type="ECO:0000256" key="3">
    <source>
        <dbReference type="SAM" id="MobiDB-lite"/>
    </source>
</evidence>
<dbReference type="GO" id="GO:0016042">
    <property type="term" value="P:lipid catabolic process"/>
    <property type="evidence" value="ECO:0007669"/>
    <property type="project" value="UniProtKB-KW"/>
</dbReference>